<proteinExistence type="predicted"/>
<keyword evidence="1" id="KW-0830">Ubiquinone</keyword>
<reference evidence="1" key="1">
    <citation type="submission" date="2019-03" db="EMBL/GenBank/DDBJ databases">
        <title>Single cell metagenomics reveals metabolic interactions within the superorganism composed of flagellate Streblomastix strix and complex community of Bacteroidetes bacteria on its surface.</title>
        <authorList>
            <person name="Treitli S.C."/>
            <person name="Kolisko M."/>
            <person name="Husnik F."/>
            <person name="Keeling P."/>
            <person name="Hampl V."/>
        </authorList>
    </citation>
    <scope>NUCLEOTIDE SEQUENCE</scope>
    <source>
        <strain evidence="1">STM</strain>
    </source>
</reference>
<keyword evidence="1" id="KW-0808">Transferase</keyword>
<accession>A0A5J4RHT9</accession>
<keyword evidence="1" id="KW-0489">Methyltransferase</keyword>
<protein>
    <submittedName>
        <fullName evidence="1">Ubiquinone biosynthesis O-methyltransferase</fullName>
        <ecNumber evidence="1">2.1.1.222</ecNumber>
    </submittedName>
</protein>
<dbReference type="Gene3D" id="3.40.50.150">
    <property type="entry name" value="Vaccinia Virus protein VP39"/>
    <property type="match status" value="1"/>
</dbReference>
<dbReference type="EMBL" id="SNRY01001079">
    <property type="protein sequence ID" value="KAA6333726.1"/>
    <property type="molecule type" value="Genomic_DNA"/>
</dbReference>
<evidence type="ECO:0000313" key="1">
    <source>
        <dbReference type="EMBL" id="KAA6333726.1"/>
    </source>
</evidence>
<dbReference type="EC" id="2.1.1.222" evidence="1"/>
<comment type="caution">
    <text evidence="1">The sequence shown here is derived from an EMBL/GenBank/DDBJ whole genome shotgun (WGS) entry which is preliminary data.</text>
</comment>
<dbReference type="InterPro" id="IPR029063">
    <property type="entry name" value="SAM-dependent_MTases_sf"/>
</dbReference>
<dbReference type="GO" id="GO:0032259">
    <property type="term" value="P:methylation"/>
    <property type="evidence" value="ECO:0007669"/>
    <property type="project" value="UniProtKB-KW"/>
</dbReference>
<dbReference type="CDD" id="cd02440">
    <property type="entry name" value="AdoMet_MTases"/>
    <property type="match status" value="1"/>
</dbReference>
<dbReference type="PANTHER" id="PTHR43861">
    <property type="entry name" value="TRANS-ACONITATE 2-METHYLTRANSFERASE-RELATED"/>
    <property type="match status" value="1"/>
</dbReference>
<gene>
    <name evidence="1" type="ORF">EZS27_017894</name>
</gene>
<name>A0A5J4RHT9_9ZZZZ</name>
<dbReference type="PANTHER" id="PTHR43861:SF6">
    <property type="entry name" value="METHYLTRANSFERASE TYPE 11"/>
    <property type="match status" value="1"/>
</dbReference>
<dbReference type="SUPFAM" id="SSF53335">
    <property type="entry name" value="S-adenosyl-L-methionine-dependent methyltransferases"/>
    <property type="match status" value="1"/>
</dbReference>
<dbReference type="GO" id="GO:0102208">
    <property type="term" value="F:2-polyprenyl-6-hydroxyphenol methylase activity"/>
    <property type="evidence" value="ECO:0007669"/>
    <property type="project" value="UniProtKB-EC"/>
</dbReference>
<sequence length="302" mass="35373">MDKHIIETCPLCHSNRLKYVMRCCDFHASGEKFDLFSCEDCNFLFTQGTPTGEGIEKYYVTPQYISHSNTKKGIVNTTYHLVRSYMLRKKTQMVRNESHRKTGRILDIGAGTGYFADAMVGCGWTVNATEKNIEARAFAKEYFGLEIKDERALHFFKPDSFNVITLWHTIEHMENLNNVWQRLYELLTDKGILIVAVPNSASYDAKKYKEYWAAYDVPRHLWHFTSTTIEKWGYKHGFILANRYSMSFDAFYISILSEKYRKSYFPIIRGVFTGIVGWFKTRSKKEKSSSIVYVFRKKQNEK</sequence>
<dbReference type="Pfam" id="PF13489">
    <property type="entry name" value="Methyltransf_23"/>
    <property type="match status" value="1"/>
</dbReference>
<dbReference type="AlphaFoldDB" id="A0A5J4RHT9"/>
<organism evidence="1">
    <name type="scientific">termite gut metagenome</name>
    <dbReference type="NCBI Taxonomy" id="433724"/>
    <lineage>
        <taxon>unclassified sequences</taxon>
        <taxon>metagenomes</taxon>
        <taxon>organismal metagenomes</taxon>
    </lineage>
</organism>